<dbReference type="EMBL" id="MU118295">
    <property type="protein sequence ID" value="KAF9643046.1"/>
    <property type="molecule type" value="Genomic_DNA"/>
</dbReference>
<gene>
    <name evidence="1" type="ORF">BDM02DRAFT_3104934</name>
</gene>
<keyword evidence="2" id="KW-1185">Reference proteome</keyword>
<dbReference type="Proteomes" id="UP000886501">
    <property type="component" value="Unassembled WGS sequence"/>
</dbReference>
<evidence type="ECO:0000313" key="2">
    <source>
        <dbReference type="Proteomes" id="UP000886501"/>
    </source>
</evidence>
<organism evidence="1 2">
    <name type="scientific">Thelephora ganbajun</name>
    <name type="common">Ganba fungus</name>
    <dbReference type="NCBI Taxonomy" id="370292"/>
    <lineage>
        <taxon>Eukaryota</taxon>
        <taxon>Fungi</taxon>
        <taxon>Dikarya</taxon>
        <taxon>Basidiomycota</taxon>
        <taxon>Agaricomycotina</taxon>
        <taxon>Agaricomycetes</taxon>
        <taxon>Thelephorales</taxon>
        <taxon>Thelephoraceae</taxon>
        <taxon>Thelephora</taxon>
    </lineage>
</organism>
<sequence>IRDAQDALILFEAVRLNVLPLITRRLNGNERAQLKSGNIFVWEESESKGGLSRWTDGRRWSQSRMRGDFLWYEEQIEMSQEERDAKAARRARKALDPTIPSVVRRQDRPAKTGGFIKQTYSTLVRHISGCRKWHIVAYFSGDDYMRLPVIAHYEYLRRLRVPDGIFLPGKASTRKLELSESMAVDETTPSWSANTDDDHTRRRTNSNNSQGTEGSLTSSPRSSASPKFTSLPVPSPHPTRERMYSLPALALVAPRSPSGPSPTAFWNAHDSAGVKGGYHPRSSEDRKALESFRITL</sequence>
<feature type="non-terminal residue" evidence="1">
    <location>
        <position position="1"/>
    </location>
</feature>
<accession>A0ACB6Z086</accession>
<comment type="caution">
    <text evidence="1">The sequence shown here is derived from an EMBL/GenBank/DDBJ whole genome shotgun (WGS) entry which is preliminary data.</text>
</comment>
<proteinExistence type="predicted"/>
<reference evidence="1" key="2">
    <citation type="journal article" date="2020" name="Nat. Commun.">
        <title>Large-scale genome sequencing of mycorrhizal fungi provides insights into the early evolution of symbiotic traits.</title>
        <authorList>
            <person name="Miyauchi S."/>
            <person name="Kiss E."/>
            <person name="Kuo A."/>
            <person name="Drula E."/>
            <person name="Kohler A."/>
            <person name="Sanchez-Garcia M."/>
            <person name="Morin E."/>
            <person name="Andreopoulos B."/>
            <person name="Barry K.W."/>
            <person name="Bonito G."/>
            <person name="Buee M."/>
            <person name="Carver A."/>
            <person name="Chen C."/>
            <person name="Cichocki N."/>
            <person name="Clum A."/>
            <person name="Culley D."/>
            <person name="Crous P.W."/>
            <person name="Fauchery L."/>
            <person name="Girlanda M."/>
            <person name="Hayes R.D."/>
            <person name="Keri Z."/>
            <person name="LaButti K."/>
            <person name="Lipzen A."/>
            <person name="Lombard V."/>
            <person name="Magnuson J."/>
            <person name="Maillard F."/>
            <person name="Murat C."/>
            <person name="Nolan M."/>
            <person name="Ohm R.A."/>
            <person name="Pangilinan J."/>
            <person name="Pereira M.F."/>
            <person name="Perotto S."/>
            <person name="Peter M."/>
            <person name="Pfister S."/>
            <person name="Riley R."/>
            <person name="Sitrit Y."/>
            <person name="Stielow J.B."/>
            <person name="Szollosi G."/>
            <person name="Zifcakova L."/>
            <person name="Stursova M."/>
            <person name="Spatafora J.W."/>
            <person name="Tedersoo L."/>
            <person name="Vaario L.M."/>
            <person name="Yamada A."/>
            <person name="Yan M."/>
            <person name="Wang P."/>
            <person name="Xu J."/>
            <person name="Bruns T."/>
            <person name="Baldrian P."/>
            <person name="Vilgalys R."/>
            <person name="Dunand C."/>
            <person name="Henrissat B."/>
            <person name="Grigoriev I.V."/>
            <person name="Hibbett D."/>
            <person name="Nagy L.G."/>
            <person name="Martin F.M."/>
        </authorList>
    </citation>
    <scope>NUCLEOTIDE SEQUENCE</scope>
    <source>
        <strain evidence="1">P2</strain>
    </source>
</reference>
<evidence type="ECO:0000313" key="1">
    <source>
        <dbReference type="EMBL" id="KAF9643046.1"/>
    </source>
</evidence>
<name>A0ACB6Z086_THEGA</name>
<reference evidence="1" key="1">
    <citation type="submission" date="2019-10" db="EMBL/GenBank/DDBJ databases">
        <authorList>
            <consortium name="DOE Joint Genome Institute"/>
            <person name="Kuo A."/>
            <person name="Miyauchi S."/>
            <person name="Kiss E."/>
            <person name="Drula E."/>
            <person name="Kohler A."/>
            <person name="Sanchez-Garcia M."/>
            <person name="Andreopoulos B."/>
            <person name="Barry K.W."/>
            <person name="Bonito G."/>
            <person name="Buee M."/>
            <person name="Carver A."/>
            <person name="Chen C."/>
            <person name="Cichocki N."/>
            <person name="Clum A."/>
            <person name="Culley D."/>
            <person name="Crous P.W."/>
            <person name="Fauchery L."/>
            <person name="Girlanda M."/>
            <person name="Hayes R."/>
            <person name="Keri Z."/>
            <person name="Labutti K."/>
            <person name="Lipzen A."/>
            <person name="Lombard V."/>
            <person name="Magnuson J."/>
            <person name="Maillard F."/>
            <person name="Morin E."/>
            <person name="Murat C."/>
            <person name="Nolan M."/>
            <person name="Ohm R."/>
            <person name="Pangilinan J."/>
            <person name="Pereira M."/>
            <person name="Perotto S."/>
            <person name="Peter M."/>
            <person name="Riley R."/>
            <person name="Sitrit Y."/>
            <person name="Stielow B."/>
            <person name="Szollosi G."/>
            <person name="Zifcakova L."/>
            <person name="Stursova M."/>
            <person name="Spatafora J.W."/>
            <person name="Tedersoo L."/>
            <person name="Vaario L.-M."/>
            <person name="Yamada A."/>
            <person name="Yan M."/>
            <person name="Wang P."/>
            <person name="Xu J."/>
            <person name="Bruns T."/>
            <person name="Baldrian P."/>
            <person name="Vilgalys R."/>
            <person name="Henrissat B."/>
            <person name="Grigoriev I.V."/>
            <person name="Hibbett D."/>
            <person name="Nagy L.G."/>
            <person name="Martin F.M."/>
        </authorList>
    </citation>
    <scope>NUCLEOTIDE SEQUENCE</scope>
    <source>
        <strain evidence="1">P2</strain>
    </source>
</reference>
<protein>
    <submittedName>
        <fullName evidence="1">Uncharacterized protein</fullName>
    </submittedName>
</protein>